<evidence type="ECO:0000256" key="1">
    <source>
        <dbReference type="ARBA" id="ARBA00004141"/>
    </source>
</evidence>
<dbReference type="Gene3D" id="6.10.110.10">
    <property type="match status" value="1"/>
</dbReference>
<keyword evidence="5" id="KW-0472">Membrane</keyword>
<dbReference type="InterPro" id="IPR009311">
    <property type="entry name" value="IFI6/IFI27-like"/>
</dbReference>
<dbReference type="HOGENOM" id="CLU_915467_0_0_1"/>
<gene>
    <name evidence="7" type="ORF">K443DRAFT_127626</name>
</gene>
<dbReference type="InterPro" id="IPR038213">
    <property type="entry name" value="IFI6/IFI27-like_sf"/>
</dbReference>
<evidence type="ECO:0000256" key="4">
    <source>
        <dbReference type="ARBA" id="ARBA00022989"/>
    </source>
</evidence>
<evidence type="ECO:0000256" key="6">
    <source>
        <dbReference type="SAM" id="SignalP"/>
    </source>
</evidence>
<reference evidence="7 8" key="1">
    <citation type="submission" date="2014-04" db="EMBL/GenBank/DDBJ databases">
        <authorList>
            <consortium name="DOE Joint Genome Institute"/>
            <person name="Kuo A."/>
            <person name="Kohler A."/>
            <person name="Nagy L.G."/>
            <person name="Floudas D."/>
            <person name="Copeland A."/>
            <person name="Barry K.W."/>
            <person name="Cichocki N."/>
            <person name="Veneault-Fourrey C."/>
            <person name="LaButti K."/>
            <person name="Lindquist E.A."/>
            <person name="Lipzen A."/>
            <person name="Lundell T."/>
            <person name="Morin E."/>
            <person name="Murat C."/>
            <person name="Sun H."/>
            <person name="Tunlid A."/>
            <person name="Henrissat B."/>
            <person name="Grigoriev I.V."/>
            <person name="Hibbett D.S."/>
            <person name="Martin F."/>
            <person name="Nordberg H.P."/>
            <person name="Cantor M.N."/>
            <person name="Hua S.X."/>
        </authorList>
    </citation>
    <scope>NUCLEOTIDE SEQUENCE [LARGE SCALE GENOMIC DNA]</scope>
    <source>
        <strain evidence="7 8">LaAM-08-1</strain>
    </source>
</reference>
<proteinExistence type="inferred from homology"/>
<feature type="chain" id="PRO_5002206441" evidence="6">
    <location>
        <begin position="22"/>
        <end position="293"/>
    </location>
</feature>
<keyword evidence="6" id="KW-0732">Signal</keyword>
<dbReference type="Proteomes" id="UP000054477">
    <property type="component" value="Unassembled WGS sequence"/>
</dbReference>
<evidence type="ECO:0000256" key="5">
    <source>
        <dbReference type="ARBA" id="ARBA00023136"/>
    </source>
</evidence>
<comment type="similarity">
    <text evidence="2">Belongs to the IFI6/IFI27 family.</text>
</comment>
<evidence type="ECO:0000313" key="8">
    <source>
        <dbReference type="Proteomes" id="UP000054477"/>
    </source>
</evidence>
<keyword evidence="8" id="KW-1185">Reference proteome</keyword>
<keyword evidence="4" id="KW-1133">Transmembrane helix</keyword>
<name>A0A0C9XVV0_9AGAR</name>
<accession>A0A0C9XVV0</accession>
<feature type="signal peptide" evidence="6">
    <location>
        <begin position="1"/>
        <end position="21"/>
    </location>
</feature>
<sequence>MRISFIYATLVFLTILHSVSALPGFLDGWSSSKDTEEKAVEISKEVGEKVEEFAKVVGVKVIEFDKEASETVVGFSNVVGEEVAHLAGVVVHDVDAVANKTIEEFKASITDVVFKVQAVEYVIHDDLEVHGISSDRIFDMLSAQLASMFEGLKAEFSEPLPEKQTAEYKDRAVVVARFLDMVEDEFVRISSLWHMPEGDARKSFGIIKAELNSVILITVNLIVNHPGLFISIALLLIPESWFLRPLLRIFGFGPLGPVKGSAAAWIQGQLWGGAIKEGSWFAVLQSAGMKMAL</sequence>
<evidence type="ECO:0000256" key="3">
    <source>
        <dbReference type="ARBA" id="ARBA00022692"/>
    </source>
</evidence>
<evidence type="ECO:0000313" key="7">
    <source>
        <dbReference type="EMBL" id="KIK09176.1"/>
    </source>
</evidence>
<protein>
    <submittedName>
        <fullName evidence="7">Uncharacterized protein</fullName>
    </submittedName>
</protein>
<dbReference type="GO" id="GO:0016020">
    <property type="term" value="C:membrane"/>
    <property type="evidence" value="ECO:0007669"/>
    <property type="project" value="UniProtKB-SubCell"/>
</dbReference>
<dbReference type="AlphaFoldDB" id="A0A0C9XVV0"/>
<dbReference type="Pfam" id="PF06140">
    <property type="entry name" value="Ifi-6-16"/>
    <property type="match status" value="1"/>
</dbReference>
<organism evidence="7 8">
    <name type="scientific">Laccaria amethystina LaAM-08-1</name>
    <dbReference type="NCBI Taxonomy" id="1095629"/>
    <lineage>
        <taxon>Eukaryota</taxon>
        <taxon>Fungi</taxon>
        <taxon>Dikarya</taxon>
        <taxon>Basidiomycota</taxon>
        <taxon>Agaricomycotina</taxon>
        <taxon>Agaricomycetes</taxon>
        <taxon>Agaricomycetidae</taxon>
        <taxon>Agaricales</taxon>
        <taxon>Agaricineae</taxon>
        <taxon>Hydnangiaceae</taxon>
        <taxon>Laccaria</taxon>
    </lineage>
</organism>
<dbReference type="EMBL" id="KN838539">
    <property type="protein sequence ID" value="KIK09176.1"/>
    <property type="molecule type" value="Genomic_DNA"/>
</dbReference>
<evidence type="ECO:0000256" key="2">
    <source>
        <dbReference type="ARBA" id="ARBA00007262"/>
    </source>
</evidence>
<dbReference type="OrthoDB" id="440424at2759"/>
<comment type="subcellular location">
    <subcellularLocation>
        <location evidence="1">Membrane</location>
        <topology evidence="1">Multi-pass membrane protein</topology>
    </subcellularLocation>
</comment>
<keyword evidence="3" id="KW-0812">Transmembrane</keyword>
<reference evidence="8" key="2">
    <citation type="submission" date="2015-01" db="EMBL/GenBank/DDBJ databases">
        <title>Evolutionary Origins and Diversification of the Mycorrhizal Mutualists.</title>
        <authorList>
            <consortium name="DOE Joint Genome Institute"/>
            <consortium name="Mycorrhizal Genomics Consortium"/>
            <person name="Kohler A."/>
            <person name="Kuo A."/>
            <person name="Nagy L.G."/>
            <person name="Floudas D."/>
            <person name="Copeland A."/>
            <person name="Barry K.W."/>
            <person name="Cichocki N."/>
            <person name="Veneault-Fourrey C."/>
            <person name="LaButti K."/>
            <person name="Lindquist E.A."/>
            <person name="Lipzen A."/>
            <person name="Lundell T."/>
            <person name="Morin E."/>
            <person name="Murat C."/>
            <person name="Riley R."/>
            <person name="Ohm R."/>
            <person name="Sun H."/>
            <person name="Tunlid A."/>
            <person name="Henrissat B."/>
            <person name="Grigoriev I.V."/>
            <person name="Hibbett D.S."/>
            <person name="Martin F."/>
        </authorList>
    </citation>
    <scope>NUCLEOTIDE SEQUENCE [LARGE SCALE GENOMIC DNA]</scope>
    <source>
        <strain evidence="8">LaAM-08-1</strain>
    </source>
</reference>